<evidence type="ECO:0000313" key="1">
    <source>
        <dbReference type="EMBL" id="KAI4812053.1"/>
    </source>
</evidence>
<proteinExistence type="predicted"/>
<comment type="caution">
    <text evidence="1">The sequence shown here is derived from an EMBL/GenBank/DDBJ whole genome shotgun (WGS) entry which is preliminary data.</text>
</comment>
<name>A0ACB9WGT1_CHAAC</name>
<evidence type="ECO:0000313" key="2">
    <source>
        <dbReference type="Proteomes" id="UP001057452"/>
    </source>
</evidence>
<organism evidence="1 2">
    <name type="scientific">Chaenocephalus aceratus</name>
    <name type="common">Blackfin icefish</name>
    <name type="synonym">Chaenichthys aceratus</name>
    <dbReference type="NCBI Taxonomy" id="36190"/>
    <lineage>
        <taxon>Eukaryota</taxon>
        <taxon>Metazoa</taxon>
        <taxon>Chordata</taxon>
        <taxon>Craniata</taxon>
        <taxon>Vertebrata</taxon>
        <taxon>Euteleostomi</taxon>
        <taxon>Actinopterygii</taxon>
        <taxon>Neopterygii</taxon>
        <taxon>Teleostei</taxon>
        <taxon>Neoteleostei</taxon>
        <taxon>Acanthomorphata</taxon>
        <taxon>Eupercaria</taxon>
        <taxon>Perciformes</taxon>
        <taxon>Notothenioidei</taxon>
        <taxon>Channichthyidae</taxon>
        <taxon>Chaenocephalus</taxon>
    </lineage>
</organism>
<gene>
    <name evidence="1" type="ORF">KUCAC02_014909</name>
</gene>
<accession>A0ACB9WGT1</accession>
<keyword evidence="2" id="KW-1185">Reference proteome</keyword>
<reference evidence="1" key="1">
    <citation type="submission" date="2022-05" db="EMBL/GenBank/DDBJ databases">
        <title>Chromosome-level genome of Chaenocephalus aceratus.</title>
        <authorList>
            <person name="Park H."/>
        </authorList>
    </citation>
    <scope>NUCLEOTIDE SEQUENCE</scope>
    <source>
        <strain evidence="1">KU_202001</strain>
    </source>
</reference>
<sequence>MSHFIGTIFRIRSDGPGPSRSDQRFCSSFLCRRSTLSRSLSHIPKNVNSKYCDSLQTSFSVPQKPKSYNHQEEDFDGGDVYENSADLSIYGNI</sequence>
<protein>
    <submittedName>
        <fullName evidence="1">Uncharacterized protein</fullName>
    </submittedName>
</protein>
<dbReference type="Proteomes" id="UP001057452">
    <property type="component" value="Chromosome 16"/>
</dbReference>
<dbReference type="EMBL" id="CM043800">
    <property type="protein sequence ID" value="KAI4812053.1"/>
    <property type="molecule type" value="Genomic_DNA"/>
</dbReference>